<evidence type="ECO:0000259" key="1">
    <source>
        <dbReference type="Pfam" id="PF24291"/>
    </source>
</evidence>
<dbReference type="Gene3D" id="2.60.40.10">
    <property type="entry name" value="Immunoglobulins"/>
    <property type="match status" value="2"/>
</dbReference>
<proteinExistence type="predicted"/>
<dbReference type="Pfam" id="PF24507">
    <property type="entry name" value="Ig_CFAP65_4th"/>
    <property type="match status" value="1"/>
</dbReference>
<sequence length="3721" mass="409214">MNAVKEDSDGPTITVTEGGDASVDFGSCLPDTLHSARVMVTNAIAVRTAFIVKPKHAAGSSPFEVRLEEGGGIVDVVHPCPIDPSGSVSIVVSYKSSTILETVSAAFEISTVGLIKNILNLTASAKCETIPVKLNAESLSLGEIEVGKSSSRIFTITNESPVATRYQVILNDCSDMGNSVEYSVFKIDHARGVLEANSTATVMVTARPKMPINYYKRLWVVVRYVAKPLHVDCIVNGFDGIEHPMKLTFAHVKLWRAITATGEVFPVTDEMPALPPTIGLDNDSVVADLWSEFAAPARQLSESSIVFGGCLPHNNSVHRRTVTVRNGSPGKITVSWPTAGLAAATKPAFIIRPEICEIGGDDSQEFTIEYRPAEDYRYSVATLDCVMVPKENRSYRIGDAAMLVPTHTSVLTVTAHTWPAGAGGQPKVTVNSDTAQHTIVKFRTITVGETDAQVVALYNWSGFVVGYNARWVPETTVLTSTDDLTTVAFGCFPPIGSIEPQGFALITVLYRPRDDGIEPGVAMETSGKFKLMLNDQQDAAVTLEVTGKCWSGSPIQLGEPSQEIITLPPCSKGSFSSVSVDISNPSGISLKWTLNIPKAHRNLFSLPTTMGQLPSYGRSTVMVTYHPTAESSGKDIGWVHATSVPVGGGKACKRRWKLVGISQDPVIRCEPSVVDLGPIPTLCRISAAVQIRNCSSVVVHYTTRVTLLAHEPSLGDPIACPSHLTTTCSIRPTDAQGCLCPGAIEAVVFSVKTAIRGKYQFRIDFLPIRGSGEDELASIWPIGSVTVTANCQTPVVQVMDLRVVSDNRRDIDDVENGGEGPASCRPVSAIWQHLMIDDFNVALKSPLNDTEKDMIEREGKGGIGPDKMDVLLSALDDTITLNLGTGAIGTSTLTIYAAFVNVSDIPVDIRFITPRDTHLEGSSIPLWAYAHLDGDGMELARHHKWVMDEHILDVRPRHCMIEPGKLLHVKFTYRLAHIGMHVLPIVLQIGYGKRLRLLLTGNTLPRGLPRLSVRKERIVLEPVAIGGAMSNGAIGTCGGACEQTIELSNFGGGAAPWRICVKDIEDFNKSNYHFKVLDIRPTSGLLAPNGTTFLHVFFCPIEPKDYHIQLHVELLNGVPEDESSAVVEDLTFDLILPAFDPRKPRSDNSSSATLIFSPNLPSRSLAPVHTYGASLLMEHIDFGNVSAEYFIYRAGSITHRLTYLSNRTQDMVMHYRWDLRGLLRGCDADDTSIRGGQMIISPEEGLLLPGTIKPVIFTLNVPTGIAGLAIDGEAQCTITSWTAIEELERSLCQSEGPEVTAEDSSLCEEEEIIAEHKDHRHEPAYSKRDPFKPKHVSVVNRLTVSRFRHLASTAAGQKFLNENLSRSMMLSADLPSEARIDDLHQQLIRSMLLTSDSRDLRSIARRAAAEESLSDDKGVISALTSVADEKVEGGSRMASSYGMDQKPSRCPLHLRVTIRSSIDTRCDDDELIKADDDTPMPALDCTKDAQKVIEDLIRQVLAEEGLSTLITTQVDSKPLTALSDRPPVPRPSAARKVANGDDYWKVPSWDIDENGKLYVMRSQSYSVPPGLEVDGEIDELLTEALSGSEQVGWYDSVLLLKNGETNKMKKVEEMAETAGLEKVVGEPVKRAQGPKGWPELSNVSLKIMNISLNGNNTIRSLGDNGVDSQTSKSDLYIKRFEGFNQDGKGCPVAQLGHLLRLCGFSPTRAMLDAFEAEIGRSEDARVSSQQFLAFCSRCVDHLRQNNPHDLKSFFAPMDPEDTGVISIKAFRSVMENAGDAFTREEVDIFVNDFSKDGIVVDYRAMIDTGQSWVDRSRVIAEGGRVEEYLRVVLRYDQDIYIRLCGTEEVYSAELKACVRCPPRCFNSRHIEPRIEGVKCICDRNSPSLWNLTLDDLSEQQRNARMPHRLDTVFADVRDPTVHALNETNATIAHYSRGVWTVIGLPIQLTCTNHTEEDDIAEAMIRRFGHLAPPVSELVMIVEWKTAKIPSDTLWWTLRPRTSFGVDESIDSMLTQMAMVQQPGVIALLIPTRIIHHRSVSTPGFMSSDDIIRRCSISFPNDGLISADRGGAFLSSVDLRSLEDRTSSAAGSCGIDSVQRVIDQIDAVKLMMKEAGRLSQSCTDHSKEYPYSEPVIAGSTVTEERSLRIGILKYLSTYNVKLASQLAEDLVIPHFEELSSSTPFCKRDPIVDAESYYGDPCCNAAILHEKPCQSRAAVTGLSSQPWKINVTLAAMSCLKDDTGSASYVRKALQVGSTVVHRQLFSGIGDDCDARIKRDLLIESRVHSSIESCMESVYGRYNRRVHMRVGSACTKDSDCSASGQCLISTRREDRYRTAWRDAHEGGMKRDPNSRRVGSGYCRVLSGKAALVALLQCLERDWSPLITRNIAIELGMGLNITVDSVAEELMSSVGIKGKCVGPKTPLESYDDDFNAGKDTAEKCIMRSPKTCNWNINIISRDFCETNYDTDTSSCRPFDEQWAYQQSSPSVCMPVSERSDQHCWEAFDKLVETTEEMCLNEATTTEQAAACEARRMLHTQWLTECTTTVCDIVEALGGSESGSGFVSTSLIDQHCTVTNRNTAMLCMDSCRETSGPQPLAARECYRPMDPTETEDDCLRSIEGDVQVHYRVDDGVEVPTSGMVLETDELMRSPHPQPAFCTVRSFVKGRKSARLVDIEAQMQKRWEAVALWKEQAKQGKLMAQAEQYDFSQPRLEDDIGDSPSDILQKALSESCHAQCACDCASCMINGTDTFTFECSSAAKLLRKPGDSSPSCTPCQVCCIDQCLPDCLLDRGQSHLSTGASAAVEYDPEVFQPHVVQSTVDCKNLLIDADTAYDTRVPWTASSDASYKNIERMKCLHQRNTCIHNIGSREDILLGSQSAVDPVVAYEICEREVLAGTVNPDTRRMQQIWRSRTYPFTEITDFGKTLLGLTNDNYVGGTFLNWDITMNYGKGGCYYRLPDPLQTFGGPNRATKPYLSSIQSQVYADLFSGQGIASQGWPSEFSAASQEFVEYNLTPPASANPQLVAQYEAWKSRYQNLACRSTDSMTFYMSRPSRHWSQGFRTTSRSCSFPVCNVDHGVRDEELCAEKSGCLGAECPYCKSDNLPTEPDGICLDYQPSSETECHEKQGGIWIEGSLFNVTSGKVDQTPPGEGVCALPHRPLVYCVGPLQTIRRCADFEPYSTCEVDEVAKLMKCRSAHRQCQDPVSCGLSGRCSSSRSLNLREGGAPGRCIIPRLDFDLLRLVCHKALGVCFFPIHESPWGLVVVDMAEVSADLLTPGAETAGIHSRLGRGNYDPSLFNYTLSRTGKLDRQRCQEVGEEIGMSPLWVESSWTRQACEALQGCCMMKRRGDSSACELFSGKILDASNSTALVFERARCLETADEEELIEGLEEAQRSYGTNMIKVETIPREEALTLAPNLLALPGRYAFAMAKLSRISPTASPTPPQATKLPGFTKVGSDSYPEAFIQFMIRMANPELFTTTTMSPEQKAEEESLSKLYAGMKSEDPRLYLTYEFNESSIHDSEGLIGNPVPFTNSSSCWSSVSNSQGRAVGQVVGDCVHLQFARPLAAPVELCLPIAPPEIVPRNTTAFDTMDFGVLRTAQRFGLIEATDGFITPDSTYGLLRPGDRWIRALGKQLTKATDTYICALVMEQHRTYCPIMRMNDSMHVWPADEIVFAEDTPSAETSCNEIDTILDNVHRTQFAGEDISYKELGSLRTTSDDKSPT</sequence>
<dbReference type="EMBL" id="JAAPAO010000124">
    <property type="protein sequence ID" value="KAF4671932.1"/>
    <property type="molecule type" value="Genomic_DNA"/>
</dbReference>
<dbReference type="SUPFAM" id="SSF47473">
    <property type="entry name" value="EF-hand"/>
    <property type="match status" value="1"/>
</dbReference>
<evidence type="ECO:0008006" key="6">
    <source>
        <dbReference type="Google" id="ProtNLM"/>
    </source>
</evidence>
<feature type="domain" description="CFAP65 fourth Ig-like" evidence="2">
    <location>
        <begin position="139"/>
        <end position="239"/>
    </location>
</feature>
<gene>
    <name evidence="4" type="ORF">FOL47_001085</name>
</gene>
<dbReference type="PANTHER" id="PTHR46127:SF1">
    <property type="entry name" value="CILIA- AND FLAGELLA-ASSOCIATED PROTEIN 65"/>
    <property type="match status" value="1"/>
</dbReference>
<feature type="domain" description="CFAP65-like ninth Ig-like" evidence="3">
    <location>
        <begin position="827"/>
        <end position="1001"/>
    </location>
</feature>
<evidence type="ECO:0000259" key="2">
    <source>
        <dbReference type="Pfam" id="PF24507"/>
    </source>
</evidence>
<dbReference type="Pfam" id="PF24816">
    <property type="entry name" value="Ig_CFAP65__9th"/>
    <property type="match status" value="1"/>
</dbReference>
<evidence type="ECO:0000313" key="5">
    <source>
        <dbReference type="Proteomes" id="UP000591131"/>
    </source>
</evidence>
<dbReference type="GO" id="GO:0005737">
    <property type="term" value="C:cytoplasm"/>
    <property type="evidence" value="ECO:0007669"/>
    <property type="project" value="UniProtKB-SubCell"/>
</dbReference>
<accession>A0A7J6MJZ9</accession>
<comment type="caution">
    <text evidence="4">The sequence shown here is derived from an EMBL/GenBank/DDBJ whole genome shotgun (WGS) entry which is preliminary data.</text>
</comment>
<evidence type="ECO:0000313" key="4">
    <source>
        <dbReference type="EMBL" id="KAF4671932.1"/>
    </source>
</evidence>
<dbReference type="InterPro" id="IPR056305">
    <property type="entry name" value="Ig_CFAP65_10th"/>
</dbReference>
<dbReference type="Pfam" id="PF24291">
    <property type="entry name" value="Ig_CFAP65"/>
    <property type="match status" value="1"/>
</dbReference>
<dbReference type="GO" id="GO:0031514">
    <property type="term" value="C:motile cilium"/>
    <property type="evidence" value="ECO:0007669"/>
    <property type="project" value="UniProtKB-SubCell"/>
</dbReference>
<dbReference type="Gene3D" id="1.10.238.10">
    <property type="entry name" value="EF-hand"/>
    <property type="match status" value="1"/>
</dbReference>
<evidence type="ECO:0000259" key="3">
    <source>
        <dbReference type="Pfam" id="PF24816"/>
    </source>
</evidence>
<dbReference type="InterPro" id="IPR013783">
    <property type="entry name" value="Ig-like_fold"/>
</dbReference>
<dbReference type="InterPro" id="IPR056344">
    <property type="entry name" value="Ig_CFAP65-like_9th"/>
</dbReference>
<dbReference type="PANTHER" id="PTHR46127">
    <property type="entry name" value="CILIA- AND FLAGELLA-ASSOCIATED PROTEIN 65"/>
    <property type="match status" value="1"/>
</dbReference>
<dbReference type="Proteomes" id="UP000591131">
    <property type="component" value="Unassembled WGS sequence"/>
</dbReference>
<reference evidence="4 5" key="1">
    <citation type="submission" date="2020-04" db="EMBL/GenBank/DDBJ databases">
        <title>Perkinsus chesapeaki whole genome sequence.</title>
        <authorList>
            <person name="Bogema D.R."/>
        </authorList>
    </citation>
    <scope>NUCLEOTIDE SEQUENCE [LARGE SCALE GENOMIC DNA]</scope>
    <source>
        <strain evidence="4">ATCC PRA-425</strain>
    </source>
</reference>
<organism evidence="4 5">
    <name type="scientific">Perkinsus chesapeaki</name>
    <name type="common">Clam parasite</name>
    <name type="synonym">Perkinsus andrewsi</name>
    <dbReference type="NCBI Taxonomy" id="330153"/>
    <lineage>
        <taxon>Eukaryota</taxon>
        <taxon>Sar</taxon>
        <taxon>Alveolata</taxon>
        <taxon>Perkinsozoa</taxon>
        <taxon>Perkinsea</taxon>
        <taxon>Perkinsida</taxon>
        <taxon>Perkinsidae</taxon>
        <taxon>Perkinsus</taxon>
    </lineage>
</organism>
<dbReference type="OrthoDB" id="687730at2759"/>
<dbReference type="InterPro" id="IPR011992">
    <property type="entry name" value="EF-hand-dom_pair"/>
</dbReference>
<name>A0A7J6MJZ9_PERCH</name>
<keyword evidence="5" id="KW-1185">Reference proteome</keyword>
<dbReference type="InterPro" id="IPR058536">
    <property type="entry name" value="Ig_CFAP65_4th"/>
</dbReference>
<protein>
    <recommendedName>
        <fullName evidence="6">Calmodulin</fullName>
    </recommendedName>
</protein>
<feature type="domain" description="CFAP65 tenth Ig-like" evidence="1">
    <location>
        <begin position="1041"/>
        <end position="1117"/>
    </location>
</feature>
<dbReference type="InterPro" id="IPR052614">
    <property type="entry name" value="CFAP65"/>
</dbReference>